<evidence type="ECO:0000259" key="1">
    <source>
        <dbReference type="Pfam" id="PF00535"/>
    </source>
</evidence>
<comment type="caution">
    <text evidence="2">The sequence shown here is derived from an EMBL/GenBank/DDBJ whole genome shotgun (WGS) entry which is preliminary data.</text>
</comment>
<dbReference type="EMBL" id="JACXAF010000022">
    <property type="protein sequence ID" value="MBD1390757.1"/>
    <property type="molecule type" value="Genomic_DNA"/>
</dbReference>
<dbReference type="CDD" id="cd00761">
    <property type="entry name" value="Glyco_tranf_GTA_type"/>
    <property type="match status" value="1"/>
</dbReference>
<dbReference type="SUPFAM" id="SSF53448">
    <property type="entry name" value="Nucleotide-diphospho-sugar transferases"/>
    <property type="match status" value="1"/>
</dbReference>
<keyword evidence="3" id="KW-1185">Reference proteome</keyword>
<accession>A0A8J6QV19</accession>
<evidence type="ECO:0000313" key="2">
    <source>
        <dbReference type="EMBL" id="MBD1390757.1"/>
    </source>
</evidence>
<dbReference type="InterPro" id="IPR001173">
    <property type="entry name" value="Glyco_trans_2-like"/>
</dbReference>
<protein>
    <submittedName>
        <fullName evidence="2">Glycosyltransferase</fullName>
    </submittedName>
</protein>
<dbReference type="RefSeq" id="WP_191145818.1">
    <property type="nucleotide sequence ID" value="NZ_JACXAF010000022.1"/>
</dbReference>
<name>A0A8J6QV19_9GAMM</name>
<feature type="domain" description="Glycosyltransferase 2-like" evidence="1">
    <location>
        <begin position="19"/>
        <end position="135"/>
    </location>
</feature>
<evidence type="ECO:0000313" key="3">
    <source>
        <dbReference type="Proteomes" id="UP000638014"/>
    </source>
</evidence>
<dbReference type="InterPro" id="IPR050834">
    <property type="entry name" value="Glycosyltransf_2"/>
</dbReference>
<proteinExistence type="predicted"/>
<dbReference type="AlphaFoldDB" id="A0A8J6QV19"/>
<dbReference type="PANTHER" id="PTHR43685:SF2">
    <property type="entry name" value="GLYCOSYLTRANSFERASE 2-LIKE DOMAIN-CONTAINING PROTEIN"/>
    <property type="match status" value="1"/>
</dbReference>
<dbReference type="Gene3D" id="3.90.550.10">
    <property type="entry name" value="Spore Coat Polysaccharide Biosynthesis Protein SpsA, Chain A"/>
    <property type="match status" value="1"/>
</dbReference>
<reference evidence="2" key="1">
    <citation type="submission" date="2020-09" db="EMBL/GenBank/DDBJ databases">
        <title>A novel bacterium of genus Neiella, isolated from South China Sea.</title>
        <authorList>
            <person name="Huang H."/>
            <person name="Mo K."/>
            <person name="Hu Y."/>
        </authorList>
    </citation>
    <scope>NUCLEOTIDE SEQUENCE</scope>
    <source>
        <strain evidence="2">HB171785</strain>
    </source>
</reference>
<dbReference type="Pfam" id="PF00535">
    <property type="entry name" value="Glycos_transf_2"/>
    <property type="match status" value="1"/>
</dbReference>
<gene>
    <name evidence="2" type="ORF">IC617_15100</name>
</gene>
<organism evidence="2 3">
    <name type="scientific">Neiella litorisoli</name>
    <dbReference type="NCBI Taxonomy" id="2771431"/>
    <lineage>
        <taxon>Bacteria</taxon>
        <taxon>Pseudomonadati</taxon>
        <taxon>Pseudomonadota</taxon>
        <taxon>Gammaproteobacteria</taxon>
        <taxon>Alteromonadales</taxon>
        <taxon>Echinimonadaceae</taxon>
        <taxon>Neiella</taxon>
    </lineage>
</organism>
<dbReference type="PANTHER" id="PTHR43685">
    <property type="entry name" value="GLYCOSYLTRANSFERASE"/>
    <property type="match status" value="1"/>
</dbReference>
<sequence length="330" mass="37738">MNTTTNRVLNRASNQPLISVIVPVYNTVQYLGQCLDSILEQTLTDIEIIAVNDASPDQSSVLLKRYQQQYGNRIKVVTHAANRGLAAARNTGLDHAQGQFIGFVDSDDFIVADMYEQLLSASLQQGAELAVGGMTLQSTEHSQVLAFKSKVENTSACNKLFDRQLIERAQLRFAHGQLFEDEVFVLQAFMNAKRIASVDHAGYIYRANEQGICRRKGQDQHRLHARMATITDLLATTKPQSLAAEHQQMLLLALCRHAMLQLQSSVDWYDLRNYWLFSRHLIERYQLNCQFDAMADDYFVRHFKSGSEQLGRLWLWFHSQQLRRWLQAAE</sequence>
<dbReference type="InterPro" id="IPR029044">
    <property type="entry name" value="Nucleotide-diphossugar_trans"/>
</dbReference>
<dbReference type="Proteomes" id="UP000638014">
    <property type="component" value="Unassembled WGS sequence"/>
</dbReference>